<dbReference type="AlphaFoldDB" id="S7V9N3"/>
<dbReference type="EMBL" id="ATNM01000153">
    <property type="protein sequence ID" value="EPR66252.1"/>
    <property type="molecule type" value="Genomic_DNA"/>
</dbReference>
<organism evidence="1 2">
    <name type="scientific">Cyclobacterium qasimii M12-11B</name>
    <dbReference type="NCBI Taxonomy" id="641524"/>
    <lineage>
        <taxon>Bacteria</taxon>
        <taxon>Pseudomonadati</taxon>
        <taxon>Bacteroidota</taxon>
        <taxon>Cytophagia</taxon>
        <taxon>Cytophagales</taxon>
        <taxon>Cyclobacteriaceae</taxon>
        <taxon>Cyclobacterium</taxon>
    </lineage>
</organism>
<protein>
    <submittedName>
        <fullName evidence="1">Uncharacterized protein</fullName>
    </submittedName>
</protein>
<dbReference type="Proteomes" id="UP000014974">
    <property type="component" value="Unassembled WGS sequence"/>
</dbReference>
<accession>S7V9N3</accession>
<proteinExistence type="predicted"/>
<sequence>MAFSPSATERKSKKIASKLVKTILIINVPMLCFPISTAQK</sequence>
<evidence type="ECO:0000313" key="2">
    <source>
        <dbReference type="Proteomes" id="UP000014974"/>
    </source>
</evidence>
<dbReference type="STRING" id="641524.ADICYQ_4739"/>
<name>S7V9N3_9BACT</name>
<evidence type="ECO:0000313" key="1">
    <source>
        <dbReference type="EMBL" id="EPR66252.1"/>
    </source>
</evidence>
<comment type="caution">
    <text evidence="1">The sequence shown here is derived from an EMBL/GenBank/DDBJ whole genome shotgun (WGS) entry which is preliminary data.</text>
</comment>
<reference evidence="1 2" key="1">
    <citation type="journal article" date="2013" name="Genome Announc.">
        <title>Draft Genome Sequence of Cyclobacterium qasimii Strain M12-11BT, Isolated from Arctic Marine Sediment.</title>
        <authorList>
            <person name="Shivaji S."/>
            <person name="Ara S."/>
            <person name="Singh A."/>
            <person name="Kumar Pinnaka A."/>
        </authorList>
    </citation>
    <scope>NUCLEOTIDE SEQUENCE [LARGE SCALE GENOMIC DNA]</scope>
    <source>
        <strain evidence="1 2">M12-11B</strain>
    </source>
</reference>
<gene>
    <name evidence="1" type="ORF">ADICYQ_4739</name>
</gene>